<evidence type="ECO:0000256" key="12">
    <source>
        <dbReference type="PIRSR" id="PIRSR018425-1"/>
    </source>
</evidence>
<keyword evidence="10 11" id="KW-0539">Nucleus</keyword>
<dbReference type="OrthoDB" id="412748at2759"/>
<dbReference type="Gene3D" id="3.30.460.10">
    <property type="entry name" value="Beta Polymerase, domain 2"/>
    <property type="match status" value="1"/>
</dbReference>
<feature type="domain" description="Poly(A) polymerase central" evidence="16">
    <location>
        <begin position="160"/>
        <end position="305"/>
    </location>
</feature>
<dbReference type="FunFam" id="1.10.1410.10:FF:000001">
    <property type="entry name" value="Putative poly(A) polymerase gamma"/>
    <property type="match status" value="1"/>
</dbReference>
<feature type="binding site" evidence="13">
    <location>
        <position position="65"/>
    </location>
    <ligand>
        <name>Mg(2+)</name>
        <dbReference type="ChEBI" id="CHEBI:18420"/>
        <label>1</label>
        <note>catalytic</note>
    </ligand>
</feature>
<feature type="binding site" evidence="12">
    <location>
        <begin position="52"/>
        <end position="54"/>
    </location>
    <ligand>
        <name>ATP</name>
        <dbReference type="ChEBI" id="CHEBI:30616"/>
    </ligand>
</feature>
<dbReference type="GO" id="GO:0005524">
    <property type="term" value="F:ATP binding"/>
    <property type="evidence" value="ECO:0007669"/>
    <property type="project" value="UniProtKB-UniRule"/>
</dbReference>
<comment type="cofactor">
    <cofactor evidence="1">
        <name>Mn(2+)</name>
        <dbReference type="ChEBI" id="CHEBI:29035"/>
    </cofactor>
</comment>
<dbReference type="Pfam" id="PF20750">
    <property type="entry name" value="PAP_NTPase"/>
    <property type="match status" value="1"/>
</dbReference>
<evidence type="ECO:0000256" key="14">
    <source>
        <dbReference type="SAM" id="MobiDB-lite"/>
    </source>
</evidence>
<dbReference type="CDD" id="cd05402">
    <property type="entry name" value="NT_PAP_TUTase"/>
    <property type="match status" value="1"/>
</dbReference>
<comment type="subcellular location">
    <subcellularLocation>
        <location evidence="2 11">Nucleus</location>
    </subcellularLocation>
</comment>
<dbReference type="PANTHER" id="PTHR10682:SF10">
    <property type="entry name" value="POLYNUCLEOTIDE ADENYLYLTRANSFERASE"/>
    <property type="match status" value="1"/>
</dbReference>
<evidence type="ECO:0000256" key="5">
    <source>
        <dbReference type="ARBA" id="ARBA00022679"/>
    </source>
</evidence>
<feature type="binding site" evidence="12">
    <location>
        <position position="169"/>
    </location>
    <ligand>
        <name>ATP</name>
        <dbReference type="ChEBI" id="CHEBI:30616"/>
    </ligand>
</feature>
<comment type="catalytic activity">
    <reaction evidence="11">
        <text>RNA(n) + ATP = RNA(n)-3'-adenine ribonucleotide + diphosphate</text>
        <dbReference type="Rhea" id="RHEA:11332"/>
        <dbReference type="Rhea" id="RHEA-COMP:14527"/>
        <dbReference type="Rhea" id="RHEA-COMP:17347"/>
        <dbReference type="ChEBI" id="CHEBI:30616"/>
        <dbReference type="ChEBI" id="CHEBI:33019"/>
        <dbReference type="ChEBI" id="CHEBI:140395"/>
        <dbReference type="ChEBI" id="CHEBI:173115"/>
        <dbReference type="EC" id="2.7.7.19"/>
    </reaction>
</comment>
<dbReference type="GO" id="GO:0046872">
    <property type="term" value="F:metal ion binding"/>
    <property type="evidence" value="ECO:0007669"/>
    <property type="project" value="UniProtKB-KW"/>
</dbReference>
<feature type="binding site" evidence="13">
    <location>
        <position position="67"/>
    </location>
    <ligand>
        <name>Mg(2+)</name>
        <dbReference type="ChEBI" id="CHEBI:18420"/>
        <label>1</label>
        <note>catalytic</note>
    </ligand>
</feature>
<evidence type="ECO:0000256" key="6">
    <source>
        <dbReference type="ARBA" id="ARBA00022723"/>
    </source>
</evidence>
<evidence type="ECO:0000256" key="11">
    <source>
        <dbReference type="PIRNR" id="PIRNR018425"/>
    </source>
</evidence>
<dbReference type="EMBL" id="ML179035">
    <property type="protein sequence ID" value="THV08135.1"/>
    <property type="molecule type" value="Genomic_DNA"/>
</dbReference>
<dbReference type="GO" id="GO:1990817">
    <property type="term" value="F:poly(A) RNA polymerase activity"/>
    <property type="evidence" value="ECO:0007669"/>
    <property type="project" value="UniProtKB-UniRule"/>
</dbReference>
<evidence type="ECO:0000313" key="18">
    <source>
        <dbReference type="EMBL" id="THV08135.1"/>
    </source>
</evidence>
<feature type="binding site" evidence="13">
    <location>
        <position position="65"/>
    </location>
    <ligand>
        <name>Mg(2+)</name>
        <dbReference type="ChEBI" id="CHEBI:18420"/>
        <label>2</label>
        <note>catalytic</note>
    </ligand>
</feature>
<dbReference type="InterPro" id="IPR048840">
    <property type="entry name" value="PolA_pol_NTPase"/>
</dbReference>
<dbReference type="GO" id="GO:0005634">
    <property type="term" value="C:nucleus"/>
    <property type="evidence" value="ECO:0007669"/>
    <property type="project" value="UniProtKB-SubCell"/>
</dbReference>
<feature type="binding site" evidence="12">
    <location>
        <begin position="187"/>
        <end position="188"/>
    </location>
    <ligand>
        <name>ATP</name>
        <dbReference type="ChEBI" id="CHEBI:30616"/>
    </ligand>
</feature>
<evidence type="ECO:0000256" key="7">
    <source>
        <dbReference type="ARBA" id="ARBA00022741"/>
    </source>
</evidence>
<dbReference type="GO" id="GO:0003723">
    <property type="term" value="F:RNA binding"/>
    <property type="evidence" value="ECO:0007669"/>
    <property type="project" value="UniProtKB-UniRule"/>
</dbReference>
<comment type="cofactor">
    <cofactor evidence="13">
        <name>Mg(2+)</name>
        <dbReference type="ChEBI" id="CHEBI:18420"/>
    </cofactor>
    <text evidence="13">Binds 2 magnesium ions. Also active with manganese.</text>
</comment>
<dbReference type="Gene3D" id="1.10.1410.10">
    <property type="match status" value="1"/>
</dbReference>
<evidence type="ECO:0000256" key="2">
    <source>
        <dbReference type="ARBA" id="ARBA00004123"/>
    </source>
</evidence>
<dbReference type="SUPFAM" id="SSF55003">
    <property type="entry name" value="PAP/Archaeal CCA-adding enzyme, C-terminal domain"/>
    <property type="match status" value="1"/>
</dbReference>
<evidence type="ECO:0000256" key="9">
    <source>
        <dbReference type="ARBA" id="ARBA00022842"/>
    </source>
</evidence>
<keyword evidence="7 11" id="KW-0547">Nucleotide-binding</keyword>
<dbReference type="Pfam" id="PF04928">
    <property type="entry name" value="PAP_central"/>
    <property type="match status" value="1"/>
</dbReference>
<evidence type="ECO:0000256" key="13">
    <source>
        <dbReference type="PIRSR" id="PIRSR018425-2"/>
    </source>
</evidence>
<comment type="function">
    <text evidence="11">Polymerase that creates the 3'-poly(A) tail of mRNA's.</text>
</comment>
<keyword evidence="19" id="KW-1185">Reference proteome</keyword>
<comment type="similarity">
    <text evidence="3 11">Belongs to the poly(A) polymerase family.</text>
</comment>
<evidence type="ECO:0000256" key="8">
    <source>
        <dbReference type="ARBA" id="ARBA00022840"/>
    </source>
</evidence>
<dbReference type="InterPro" id="IPR043519">
    <property type="entry name" value="NT_sf"/>
</dbReference>
<feature type="compositionally biased region" description="Polar residues" evidence="14">
    <location>
        <begin position="485"/>
        <end position="526"/>
    </location>
</feature>
<dbReference type="InterPro" id="IPR011068">
    <property type="entry name" value="NuclTrfase_I-like_C"/>
</dbReference>
<evidence type="ECO:0000259" key="17">
    <source>
        <dbReference type="Pfam" id="PF20750"/>
    </source>
</evidence>
<keyword evidence="8 11" id="KW-0067">ATP-binding</keyword>
<evidence type="ECO:0000313" key="19">
    <source>
        <dbReference type="Proteomes" id="UP000297245"/>
    </source>
</evidence>
<sequence>MAQKPSSSSAYNKELVLGRVSALVKKFVKQVGMKRGLSEAAASAAGGKISTFGSYRLGVHGPGSDIDALCVVPKHVSREDFFEEFESMLREFEGATEVAQASMGFLLIFLMARLALSTIPEDLSLQDDNLLRNIDERCVRSLGGSRVANAILELVPNVEVFRDSLRCIKLWAQRRAIYSNVNGFFGGVAWAMLVARICQLYPNAIAGAIVSRFFIIMYQWSWPQPVLLKQIEEGPLQVKVWNPKLYPADRSHRMPIITPTYPAMCATHNVTATTQKITTEEFKRGSDIVDKVIVGSASWSELFTKHDFFHKYRCYLQIIASTGNADLQIKWSGTVDIRQLVMLLEDVHPLLRAHPFVKGFEQVSYCVSDEEVRAVAQGDISETIAKRKKEDIEGKEGAGPVYTTTFYVGLEVEKKPDTAPPKLDITYPTTEFTRLVKMWEKFDESTMGIVVRNIKRSSLPDNVFDPGERQPKQAQKPTKIYLKGSNKSNTSPEMPSSKGIRTSNSASKEQQPATSIPNATSNTNGSIPPLSITPVVETAGA</sequence>
<evidence type="ECO:0000259" key="15">
    <source>
        <dbReference type="Pfam" id="PF04926"/>
    </source>
</evidence>
<evidence type="ECO:0000256" key="3">
    <source>
        <dbReference type="ARBA" id="ARBA00010912"/>
    </source>
</evidence>
<dbReference type="EC" id="2.7.7.19" evidence="11"/>
<reference evidence="18 19" key="1">
    <citation type="journal article" date="2019" name="Nat. Ecol. Evol.">
        <title>Megaphylogeny resolves global patterns of mushroom evolution.</title>
        <authorList>
            <person name="Varga T."/>
            <person name="Krizsan K."/>
            <person name="Foldi C."/>
            <person name="Dima B."/>
            <person name="Sanchez-Garcia M."/>
            <person name="Sanchez-Ramirez S."/>
            <person name="Szollosi G.J."/>
            <person name="Szarkandi J.G."/>
            <person name="Papp V."/>
            <person name="Albert L."/>
            <person name="Andreopoulos W."/>
            <person name="Angelini C."/>
            <person name="Antonin V."/>
            <person name="Barry K.W."/>
            <person name="Bougher N.L."/>
            <person name="Buchanan P."/>
            <person name="Buyck B."/>
            <person name="Bense V."/>
            <person name="Catcheside P."/>
            <person name="Chovatia M."/>
            <person name="Cooper J."/>
            <person name="Damon W."/>
            <person name="Desjardin D."/>
            <person name="Finy P."/>
            <person name="Geml J."/>
            <person name="Haridas S."/>
            <person name="Hughes K."/>
            <person name="Justo A."/>
            <person name="Karasinski D."/>
            <person name="Kautmanova I."/>
            <person name="Kiss B."/>
            <person name="Kocsube S."/>
            <person name="Kotiranta H."/>
            <person name="LaButti K.M."/>
            <person name="Lechner B.E."/>
            <person name="Liimatainen K."/>
            <person name="Lipzen A."/>
            <person name="Lukacs Z."/>
            <person name="Mihaltcheva S."/>
            <person name="Morgado L.N."/>
            <person name="Niskanen T."/>
            <person name="Noordeloos M.E."/>
            <person name="Ohm R.A."/>
            <person name="Ortiz-Santana B."/>
            <person name="Ovrebo C."/>
            <person name="Racz N."/>
            <person name="Riley R."/>
            <person name="Savchenko A."/>
            <person name="Shiryaev A."/>
            <person name="Soop K."/>
            <person name="Spirin V."/>
            <person name="Szebenyi C."/>
            <person name="Tomsovsky M."/>
            <person name="Tulloss R.E."/>
            <person name="Uehling J."/>
            <person name="Grigoriev I.V."/>
            <person name="Vagvolgyi C."/>
            <person name="Papp T."/>
            <person name="Martin F.M."/>
            <person name="Miettinen O."/>
            <person name="Hibbett D.S."/>
            <person name="Nagy L.G."/>
        </authorList>
    </citation>
    <scope>NUCLEOTIDE SEQUENCE [LARGE SCALE GENOMIC DNA]</scope>
    <source>
        <strain evidence="18 19">CBS 962.96</strain>
    </source>
</reference>
<keyword evidence="4 11" id="KW-0507">mRNA processing</keyword>
<dbReference type="GO" id="GO:0006397">
    <property type="term" value="P:mRNA processing"/>
    <property type="evidence" value="ECO:0007669"/>
    <property type="project" value="UniProtKB-KW"/>
</dbReference>
<dbReference type="Pfam" id="PF04926">
    <property type="entry name" value="PAP_RNA-bind"/>
    <property type="match status" value="1"/>
</dbReference>
<feature type="binding site" evidence="13">
    <location>
        <position position="67"/>
    </location>
    <ligand>
        <name>Mg(2+)</name>
        <dbReference type="ChEBI" id="CHEBI:18420"/>
        <label>2</label>
        <note>catalytic</note>
    </ligand>
</feature>
<feature type="domain" description="Poly(A) polymerase RNA-binding" evidence="15">
    <location>
        <begin position="307"/>
        <end position="472"/>
    </location>
</feature>
<feature type="region of interest" description="Disordered" evidence="14">
    <location>
        <begin position="458"/>
        <end position="541"/>
    </location>
</feature>
<dbReference type="AlphaFoldDB" id="A0A4S8MY05"/>
<dbReference type="SUPFAM" id="SSF81631">
    <property type="entry name" value="PAP/OAS1 substrate-binding domain"/>
    <property type="match status" value="1"/>
</dbReference>
<evidence type="ECO:0000256" key="1">
    <source>
        <dbReference type="ARBA" id="ARBA00001936"/>
    </source>
</evidence>
<feature type="domain" description="Poly(A) polymerase nucleotidyltransferase" evidence="17">
    <location>
        <begin position="10"/>
        <end position="155"/>
    </location>
</feature>
<keyword evidence="5 11" id="KW-0808">Transferase</keyword>
<gene>
    <name evidence="18" type="ORF">K435DRAFT_832704</name>
</gene>
<dbReference type="PANTHER" id="PTHR10682">
    <property type="entry name" value="POLY A POLYMERASE"/>
    <property type="match status" value="1"/>
</dbReference>
<keyword evidence="9 13" id="KW-0460">Magnesium</keyword>
<evidence type="ECO:0000256" key="10">
    <source>
        <dbReference type="ARBA" id="ARBA00023242"/>
    </source>
</evidence>
<feature type="binding site" evidence="12">
    <location>
        <position position="178"/>
    </location>
    <ligand>
        <name>ATP</name>
        <dbReference type="ChEBI" id="CHEBI:30616"/>
    </ligand>
</feature>
<protein>
    <recommendedName>
        <fullName evidence="11">Poly(A) polymerase</fullName>
        <ecNumber evidence="11">2.7.7.19</ecNumber>
    </recommendedName>
</protein>
<dbReference type="GO" id="GO:0031123">
    <property type="term" value="P:RNA 3'-end processing"/>
    <property type="evidence" value="ECO:0007669"/>
    <property type="project" value="InterPro"/>
</dbReference>
<dbReference type="Gene3D" id="3.30.70.590">
    <property type="entry name" value="Poly(A) polymerase predicted RNA binding domain"/>
    <property type="match status" value="1"/>
</dbReference>
<dbReference type="SUPFAM" id="SSF81301">
    <property type="entry name" value="Nucleotidyltransferase"/>
    <property type="match status" value="1"/>
</dbReference>
<evidence type="ECO:0000256" key="4">
    <source>
        <dbReference type="ARBA" id="ARBA00022664"/>
    </source>
</evidence>
<dbReference type="PIRSF" id="PIRSF018425">
    <property type="entry name" value="PolyA_polymerase"/>
    <property type="match status" value="1"/>
</dbReference>
<name>A0A4S8MY05_DENBC</name>
<evidence type="ECO:0000259" key="16">
    <source>
        <dbReference type="Pfam" id="PF04928"/>
    </source>
</evidence>
<keyword evidence="6 13" id="KW-0479">Metal-binding</keyword>
<organism evidence="18 19">
    <name type="scientific">Dendrothele bispora (strain CBS 962.96)</name>
    <dbReference type="NCBI Taxonomy" id="1314807"/>
    <lineage>
        <taxon>Eukaryota</taxon>
        <taxon>Fungi</taxon>
        <taxon>Dikarya</taxon>
        <taxon>Basidiomycota</taxon>
        <taxon>Agaricomycotina</taxon>
        <taxon>Agaricomycetes</taxon>
        <taxon>Agaricomycetidae</taxon>
        <taxon>Agaricales</taxon>
        <taxon>Agaricales incertae sedis</taxon>
        <taxon>Dendrothele</taxon>
    </lineage>
</organism>
<dbReference type="InterPro" id="IPR007012">
    <property type="entry name" value="PolA_pol_cen_dom"/>
</dbReference>
<dbReference type="InterPro" id="IPR007010">
    <property type="entry name" value="PolA_pol_RNA-bd_dom"/>
</dbReference>
<feature type="binding site" evidence="12">
    <location>
        <begin position="65"/>
        <end position="67"/>
    </location>
    <ligand>
        <name>ATP</name>
        <dbReference type="ChEBI" id="CHEBI:30616"/>
    </ligand>
</feature>
<dbReference type="Proteomes" id="UP000297245">
    <property type="component" value="Unassembled WGS sequence"/>
</dbReference>
<accession>A0A4S8MY05</accession>
<proteinExistence type="inferred from homology"/>
<dbReference type="InterPro" id="IPR014492">
    <property type="entry name" value="PolyA_polymerase"/>
</dbReference>